<accession>A0A915IPX6</accession>
<evidence type="ECO:0000313" key="1">
    <source>
        <dbReference type="Proteomes" id="UP000887565"/>
    </source>
</evidence>
<protein>
    <submittedName>
        <fullName evidence="2">Uncharacterized protein</fullName>
    </submittedName>
</protein>
<dbReference type="Proteomes" id="UP000887565">
    <property type="component" value="Unplaced"/>
</dbReference>
<dbReference type="AlphaFoldDB" id="A0A915IPX6"/>
<name>A0A915IPX6_ROMCU</name>
<keyword evidence="1" id="KW-1185">Reference proteome</keyword>
<sequence length="166" mass="18371">MPIEVEDWTPCAPGKLCIGGQCIEHPDAKHYVVPKAHPGGVRLVCNSSQVCARINGKLIDRERAQRYMTCENRSCHSHTFPIHLVGNELAIRFLSCSNPYPVEMDPGCFSNMSMEEGRPAPPPASASAINIKDYALIVQIYRLHLDYRIGIQNLKNIGSVSNKKVG</sequence>
<reference evidence="2" key="1">
    <citation type="submission" date="2022-11" db="UniProtKB">
        <authorList>
            <consortium name="WormBaseParasite"/>
        </authorList>
    </citation>
    <scope>IDENTIFICATION</scope>
</reference>
<organism evidence="1 2">
    <name type="scientific">Romanomermis culicivorax</name>
    <name type="common">Nematode worm</name>
    <dbReference type="NCBI Taxonomy" id="13658"/>
    <lineage>
        <taxon>Eukaryota</taxon>
        <taxon>Metazoa</taxon>
        <taxon>Ecdysozoa</taxon>
        <taxon>Nematoda</taxon>
        <taxon>Enoplea</taxon>
        <taxon>Dorylaimia</taxon>
        <taxon>Mermithida</taxon>
        <taxon>Mermithoidea</taxon>
        <taxon>Mermithidae</taxon>
        <taxon>Romanomermis</taxon>
    </lineage>
</organism>
<dbReference type="WBParaSite" id="nRc.2.0.1.t16248-RA">
    <property type="protein sequence ID" value="nRc.2.0.1.t16248-RA"/>
    <property type="gene ID" value="nRc.2.0.1.g16248"/>
</dbReference>
<proteinExistence type="predicted"/>
<evidence type="ECO:0000313" key="2">
    <source>
        <dbReference type="WBParaSite" id="nRc.2.0.1.t16248-RA"/>
    </source>
</evidence>